<reference evidence="8" key="1">
    <citation type="journal article" date="2020" name="mSystems">
        <title>Genome- and Community-Level Interaction Insights into Carbon Utilization and Element Cycling Functions of Hydrothermarchaeota in Hydrothermal Sediment.</title>
        <authorList>
            <person name="Zhou Z."/>
            <person name="Liu Y."/>
            <person name="Xu W."/>
            <person name="Pan J."/>
            <person name="Luo Z.H."/>
            <person name="Li M."/>
        </authorList>
    </citation>
    <scope>NUCLEOTIDE SEQUENCE [LARGE SCALE GENOMIC DNA]</scope>
    <source>
        <strain evidence="8">SpSt-1182</strain>
    </source>
</reference>
<keyword evidence="7" id="KW-0653">Protein transport</keyword>
<evidence type="ECO:0000256" key="4">
    <source>
        <dbReference type="ARBA" id="ARBA00022692"/>
    </source>
</evidence>
<dbReference type="PANTHER" id="PTHR30558">
    <property type="entry name" value="EXBD MEMBRANE COMPONENT OF PMF-DRIVEN MACROMOLECULE IMPORT SYSTEM"/>
    <property type="match status" value="1"/>
</dbReference>
<dbReference type="Gene3D" id="3.30.420.270">
    <property type="match status" value="1"/>
</dbReference>
<evidence type="ECO:0000256" key="6">
    <source>
        <dbReference type="ARBA" id="ARBA00023136"/>
    </source>
</evidence>
<dbReference type="Pfam" id="PF02472">
    <property type="entry name" value="ExbD"/>
    <property type="match status" value="1"/>
</dbReference>
<dbReference type="GO" id="GO:0005886">
    <property type="term" value="C:plasma membrane"/>
    <property type="evidence" value="ECO:0007669"/>
    <property type="project" value="UniProtKB-SubCell"/>
</dbReference>
<comment type="caution">
    <text evidence="8">The sequence shown here is derived from an EMBL/GenBank/DDBJ whole genome shotgun (WGS) entry which is preliminary data.</text>
</comment>
<keyword evidence="4 7" id="KW-0812">Transmembrane</keyword>
<evidence type="ECO:0000256" key="2">
    <source>
        <dbReference type="ARBA" id="ARBA00005811"/>
    </source>
</evidence>
<dbReference type="GO" id="GO:0015031">
    <property type="term" value="P:protein transport"/>
    <property type="evidence" value="ECO:0007669"/>
    <property type="project" value="UniProtKB-KW"/>
</dbReference>
<dbReference type="AlphaFoldDB" id="A0A7V0T4J2"/>
<evidence type="ECO:0000313" key="8">
    <source>
        <dbReference type="EMBL" id="HDQ99062.1"/>
    </source>
</evidence>
<keyword evidence="5" id="KW-1133">Transmembrane helix</keyword>
<evidence type="ECO:0000256" key="1">
    <source>
        <dbReference type="ARBA" id="ARBA00004162"/>
    </source>
</evidence>
<evidence type="ECO:0000256" key="7">
    <source>
        <dbReference type="RuleBase" id="RU003879"/>
    </source>
</evidence>
<keyword evidence="6" id="KW-0472">Membrane</keyword>
<dbReference type="InterPro" id="IPR003400">
    <property type="entry name" value="ExbD"/>
</dbReference>
<dbReference type="GO" id="GO:0022857">
    <property type="term" value="F:transmembrane transporter activity"/>
    <property type="evidence" value="ECO:0007669"/>
    <property type="project" value="InterPro"/>
</dbReference>
<proteinExistence type="inferred from homology"/>
<comment type="subcellular location">
    <subcellularLocation>
        <location evidence="1">Cell membrane</location>
        <topology evidence="1">Single-pass membrane protein</topology>
    </subcellularLocation>
    <subcellularLocation>
        <location evidence="7">Cell membrane</location>
        <topology evidence="7">Single-pass type II membrane protein</topology>
    </subcellularLocation>
</comment>
<dbReference type="EMBL" id="DSBX01000078">
    <property type="protein sequence ID" value="HDQ99062.1"/>
    <property type="molecule type" value="Genomic_DNA"/>
</dbReference>
<organism evidence="8">
    <name type="scientific">candidate division WOR-3 bacterium</name>
    <dbReference type="NCBI Taxonomy" id="2052148"/>
    <lineage>
        <taxon>Bacteria</taxon>
        <taxon>Bacteria division WOR-3</taxon>
    </lineage>
</organism>
<evidence type="ECO:0000256" key="3">
    <source>
        <dbReference type="ARBA" id="ARBA00022475"/>
    </source>
</evidence>
<comment type="similarity">
    <text evidence="2 7">Belongs to the ExbD/TolR family.</text>
</comment>
<keyword evidence="3" id="KW-1003">Cell membrane</keyword>
<gene>
    <name evidence="8" type="ORF">ENN51_02075</name>
</gene>
<keyword evidence="7" id="KW-0813">Transport</keyword>
<accession>A0A7V0T4J2</accession>
<dbReference type="Proteomes" id="UP000885672">
    <property type="component" value="Unassembled WGS sequence"/>
</dbReference>
<sequence length="135" mass="15259">MRRRRLGYLAEMNMTSLADVSFSLMIIFLIAGVSSAIARRQGVELDLPRASTLEPQHKTGLEISIQTDGTIYVDRRRTTRAGFPQALTDQLGQREYDRVYLRADKTVDYGLVMFIIGRVREQGITNIGLVALPER</sequence>
<protein>
    <submittedName>
        <fullName evidence="8">Biopolymer transporter ExbD</fullName>
    </submittedName>
</protein>
<evidence type="ECO:0000256" key="5">
    <source>
        <dbReference type="ARBA" id="ARBA00022989"/>
    </source>
</evidence>
<name>A0A7V0T4J2_UNCW3</name>